<dbReference type="InterPro" id="IPR044068">
    <property type="entry name" value="CB"/>
</dbReference>
<dbReference type="SUPFAM" id="SSF56349">
    <property type="entry name" value="DNA breaking-rejoining enzymes"/>
    <property type="match status" value="1"/>
</dbReference>
<evidence type="ECO:0000313" key="16">
    <source>
        <dbReference type="EMBL" id="CAB4210494.1"/>
    </source>
</evidence>
<dbReference type="InterPro" id="IPR002104">
    <property type="entry name" value="Integrase_catalytic"/>
</dbReference>
<dbReference type="InterPro" id="IPR050090">
    <property type="entry name" value="Tyrosine_recombinase_XerCD"/>
</dbReference>
<evidence type="ECO:0000256" key="8">
    <source>
        <dbReference type="ARBA" id="ARBA00023195"/>
    </source>
</evidence>
<dbReference type="InterPro" id="IPR010998">
    <property type="entry name" value="Integrase_recombinase_N"/>
</dbReference>
<evidence type="ECO:0000256" key="5">
    <source>
        <dbReference type="ARBA" id="ARBA00022908"/>
    </source>
</evidence>
<evidence type="ECO:0000259" key="11">
    <source>
        <dbReference type="PROSITE" id="PS51900"/>
    </source>
</evidence>
<evidence type="ECO:0000256" key="4">
    <source>
        <dbReference type="ARBA" id="ARBA00022801"/>
    </source>
</evidence>
<keyword evidence="4" id="KW-0378">Hydrolase</keyword>
<evidence type="ECO:0000256" key="7">
    <source>
        <dbReference type="ARBA" id="ARBA00023172"/>
    </source>
</evidence>
<dbReference type="Pfam" id="PF00589">
    <property type="entry name" value="Phage_integrase"/>
    <property type="match status" value="1"/>
</dbReference>
<dbReference type="InterPro" id="IPR011010">
    <property type="entry name" value="DNA_brk_join_enz"/>
</dbReference>
<dbReference type="EMBL" id="LR796840">
    <property type="protein sequence ID" value="CAB4168869.1"/>
    <property type="molecule type" value="Genomic_DNA"/>
</dbReference>
<dbReference type="GO" id="GO:0003677">
    <property type="term" value="F:DNA binding"/>
    <property type="evidence" value="ECO:0007669"/>
    <property type="project" value="UniProtKB-UniRule"/>
</dbReference>
<reference evidence="12" key="1">
    <citation type="submission" date="2020-05" db="EMBL/GenBank/DDBJ databases">
        <authorList>
            <person name="Chiriac C."/>
            <person name="Salcher M."/>
            <person name="Ghai R."/>
            <person name="Kavagutti S V."/>
        </authorList>
    </citation>
    <scope>NUCLEOTIDE SEQUENCE</scope>
</reference>
<gene>
    <name evidence="14" type="ORF">UFOVP1074_30</name>
    <name evidence="15" type="ORF">UFOVP1310_51</name>
    <name evidence="16" type="ORF">UFOVP1424_21</name>
    <name evidence="17" type="ORF">UFOVP1521_21</name>
    <name evidence="12" type="ORF">UFOVP899_8</name>
    <name evidence="13" type="ORF">UFOVP987_7</name>
</gene>
<proteinExistence type="inferred from homology"/>
<evidence type="ECO:0000256" key="9">
    <source>
        <dbReference type="PROSITE-ProRule" id="PRU01248"/>
    </source>
</evidence>
<evidence type="ECO:0000256" key="2">
    <source>
        <dbReference type="ARBA" id="ARBA00016082"/>
    </source>
</evidence>
<dbReference type="InterPro" id="IPR013762">
    <property type="entry name" value="Integrase-like_cat_sf"/>
</dbReference>
<dbReference type="EMBL" id="LR798374">
    <property type="protein sequence ID" value="CAB5227346.1"/>
    <property type="molecule type" value="Genomic_DNA"/>
</dbReference>
<evidence type="ECO:0000313" key="17">
    <source>
        <dbReference type="EMBL" id="CAB5227346.1"/>
    </source>
</evidence>
<evidence type="ECO:0000256" key="1">
    <source>
        <dbReference type="ARBA" id="ARBA00008857"/>
    </source>
</evidence>
<feature type="domain" description="Core-binding (CB)" evidence="11">
    <location>
        <begin position="62"/>
        <end position="148"/>
    </location>
</feature>
<dbReference type="PANTHER" id="PTHR30349">
    <property type="entry name" value="PHAGE INTEGRASE-RELATED"/>
    <property type="match status" value="1"/>
</dbReference>
<dbReference type="EMBL" id="LR797006">
    <property type="protein sequence ID" value="CAB4180938.1"/>
    <property type="molecule type" value="Genomic_DNA"/>
</dbReference>
<dbReference type="PROSITE" id="PS51900">
    <property type="entry name" value="CB"/>
    <property type="match status" value="1"/>
</dbReference>
<evidence type="ECO:0000313" key="12">
    <source>
        <dbReference type="EMBL" id="CAB4168869.1"/>
    </source>
</evidence>
<dbReference type="Gene3D" id="1.10.150.130">
    <property type="match status" value="1"/>
</dbReference>
<protein>
    <recommendedName>
        <fullName evidence="2">Integrase</fullName>
    </recommendedName>
</protein>
<dbReference type="EMBL" id="LR796935">
    <property type="protein sequence ID" value="CAB4176095.1"/>
    <property type="molecule type" value="Genomic_DNA"/>
</dbReference>
<keyword evidence="6 9" id="KW-0238">DNA-binding</keyword>
<evidence type="ECO:0000256" key="6">
    <source>
        <dbReference type="ARBA" id="ARBA00023125"/>
    </source>
</evidence>
<evidence type="ECO:0000313" key="13">
    <source>
        <dbReference type="EMBL" id="CAB4176095.1"/>
    </source>
</evidence>
<dbReference type="EMBL" id="LR797362">
    <property type="protein sequence ID" value="CAB4210494.1"/>
    <property type="molecule type" value="Genomic_DNA"/>
</dbReference>
<dbReference type="GO" id="GO:0016740">
    <property type="term" value="F:transferase activity"/>
    <property type="evidence" value="ECO:0007669"/>
    <property type="project" value="UniProtKB-KW"/>
</dbReference>
<evidence type="ECO:0000256" key="3">
    <source>
        <dbReference type="ARBA" id="ARBA00022679"/>
    </source>
</evidence>
<name>A0A6J5PAF1_9CAUD</name>
<dbReference type="GO" id="GO:0044826">
    <property type="term" value="P:viral genome integration into host DNA"/>
    <property type="evidence" value="ECO:0007669"/>
    <property type="project" value="UniProtKB-KW"/>
</dbReference>
<dbReference type="GO" id="GO:0006310">
    <property type="term" value="P:DNA recombination"/>
    <property type="evidence" value="ECO:0007669"/>
    <property type="project" value="UniProtKB-KW"/>
</dbReference>
<dbReference type="GO" id="GO:0016787">
    <property type="term" value="F:hydrolase activity"/>
    <property type="evidence" value="ECO:0007669"/>
    <property type="project" value="UniProtKB-KW"/>
</dbReference>
<comment type="similarity">
    <text evidence="1">Belongs to the 'phage' integrase family.</text>
</comment>
<accession>A0A6J5PAF1</accession>
<dbReference type="PROSITE" id="PS51898">
    <property type="entry name" value="TYR_RECOMBINASE"/>
    <property type="match status" value="1"/>
</dbReference>
<keyword evidence="8" id="KW-1179">Viral genome integration</keyword>
<sequence length="357" mass="41633">MASIEKRLKKDKSFSYRVRIDIKGAPSVSCTFDKLADGKKWASITEAAIKEKRYFKVIKEKHSFGDLIKRYIDNILIRKPKSIAKQKPQLLWWKKQLGDYNLNEITATMIVEARDKLAQLELDIKEQRSASTINRYMAVLNHAFNIAIKEWCWLEVSPTRNITKLKEPRGRVRYLTDTERQHLLNTILDVCKEEKYPELYILVILALSTGARKMELLTLKWKDVYLDKNAIILHETKNNEIRRLPLVGKAFELLQWLDDCKKSNDSYVFVSKISTKHITIEYKWRQVLKKANIKDFRFHDLRHCAASYLAMNGATATEIAEILGHKSLQMVSRYSHLSQSHITDVVSSMNKKIFGDK</sequence>
<dbReference type="GO" id="GO:0015074">
    <property type="term" value="P:DNA integration"/>
    <property type="evidence" value="ECO:0007669"/>
    <property type="project" value="UniProtKB-KW"/>
</dbReference>
<dbReference type="GO" id="GO:0075713">
    <property type="term" value="P:establishment of integrated proviral latency"/>
    <property type="evidence" value="ECO:0007669"/>
    <property type="project" value="UniProtKB-KW"/>
</dbReference>
<dbReference type="EMBL" id="LR797262">
    <property type="protein sequence ID" value="CAB4198262.1"/>
    <property type="molecule type" value="Genomic_DNA"/>
</dbReference>
<evidence type="ECO:0000313" key="14">
    <source>
        <dbReference type="EMBL" id="CAB4180938.1"/>
    </source>
</evidence>
<keyword evidence="7" id="KW-0233">DNA recombination</keyword>
<evidence type="ECO:0000313" key="15">
    <source>
        <dbReference type="EMBL" id="CAB4198262.1"/>
    </source>
</evidence>
<dbReference type="PANTHER" id="PTHR30349:SF64">
    <property type="entry name" value="PROPHAGE INTEGRASE INTD-RELATED"/>
    <property type="match status" value="1"/>
</dbReference>
<dbReference type="Gene3D" id="1.10.443.10">
    <property type="entry name" value="Intergrase catalytic core"/>
    <property type="match status" value="1"/>
</dbReference>
<organism evidence="12">
    <name type="scientific">uncultured Caudovirales phage</name>
    <dbReference type="NCBI Taxonomy" id="2100421"/>
    <lineage>
        <taxon>Viruses</taxon>
        <taxon>Duplodnaviria</taxon>
        <taxon>Heunggongvirae</taxon>
        <taxon>Uroviricota</taxon>
        <taxon>Caudoviricetes</taxon>
        <taxon>Peduoviridae</taxon>
        <taxon>Maltschvirus</taxon>
        <taxon>Maltschvirus maltsch</taxon>
    </lineage>
</organism>
<keyword evidence="8" id="KW-1160">Virus entry into host cell</keyword>
<keyword evidence="5" id="KW-0229">DNA integration</keyword>
<keyword evidence="3" id="KW-0808">Transferase</keyword>
<feature type="domain" description="Tyr recombinase" evidence="10">
    <location>
        <begin position="170"/>
        <end position="347"/>
    </location>
</feature>
<dbReference type="CDD" id="cd00796">
    <property type="entry name" value="INT_Rci_Hp1_C"/>
    <property type="match status" value="1"/>
</dbReference>
<evidence type="ECO:0000259" key="10">
    <source>
        <dbReference type="PROSITE" id="PS51898"/>
    </source>
</evidence>